<evidence type="ECO:0000313" key="5">
    <source>
        <dbReference type="Proteomes" id="UP001310890"/>
    </source>
</evidence>
<comment type="caution">
    <text evidence="4">The sequence shown here is derived from an EMBL/GenBank/DDBJ whole genome shotgun (WGS) entry which is preliminary data.</text>
</comment>
<dbReference type="Pfam" id="PF20237">
    <property type="entry name" value="DUF6594"/>
    <property type="match status" value="1"/>
</dbReference>
<reference evidence="4" key="1">
    <citation type="submission" date="2023-08" db="EMBL/GenBank/DDBJ databases">
        <title>Black Yeasts Isolated from many extreme environments.</title>
        <authorList>
            <person name="Coleine C."/>
            <person name="Stajich J.E."/>
            <person name="Selbmann L."/>
        </authorList>
    </citation>
    <scope>NUCLEOTIDE SEQUENCE</scope>
    <source>
        <strain evidence="4">CCFEE 5401</strain>
    </source>
</reference>
<evidence type="ECO:0000256" key="2">
    <source>
        <dbReference type="SAM" id="Phobius"/>
    </source>
</evidence>
<accession>A0AAN7TI31</accession>
<feature type="transmembrane region" description="Helical" evidence="2">
    <location>
        <begin position="294"/>
        <end position="311"/>
    </location>
</feature>
<gene>
    <name evidence="4" type="ORF">LTR62_004145</name>
</gene>
<protein>
    <recommendedName>
        <fullName evidence="3">DUF6594 domain-containing protein</fullName>
    </recommendedName>
</protein>
<proteinExistence type="predicted"/>
<keyword evidence="2" id="KW-0812">Transmembrane</keyword>
<dbReference type="InterPro" id="IPR046529">
    <property type="entry name" value="DUF6594"/>
</dbReference>
<evidence type="ECO:0000313" key="4">
    <source>
        <dbReference type="EMBL" id="KAK5118099.1"/>
    </source>
</evidence>
<dbReference type="EMBL" id="JAVRRL010000003">
    <property type="protein sequence ID" value="KAK5118099.1"/>
    <property type="molecule type" value="Genomic_DNA"/>
</dbReference>
<organism evidence="4 5">
    <name type="scientific">Meristemomyces frigidus</name>
    <dbReference type="NCBI Taxonomy" id="1508187"/>
    <lineage>
        <taxon>Eukaryota</taxon>
        <taxon>Fungi</taxon>
        <taxon>Dikarya</taxon>
        <taxon>Ascomycota</taxon>
        <taxon>Pezizomycotina</taxon>
        <taxon>Dothideomycetes</taxon>
        <taxon>Dothideomycetidae</taxon>
        <taxon>Mycosphaerellales</taxon>
        <taxon>Teratosphaeriaceae</taxon>
        <taxon>Meristemomyces</taxon>
    </lineage>
</organism>
<feature type="transmembrane region" description="Helical" evidence="2">
    <location>
        <begin position="267"/>
        <end position="287"/>
    </location>
</feature>
<evidence type="ECO:0000256" key="1">
    <source>
        <dbReference type="SAM" id="MobiDB-lite"/>
    </source>
</evidence>
<keyword evidence="2" id="KW-0472">Membrane</keyword>
<feature type="domain" description="DUF6594" evidence="3">
    <location>
        <begin position="82"/>
        <end position="331"/>
    </location>
</feature>
<keyword evidence="2" id="KW-1133">Transmembrane helix</keyword>
<dbReference type="Proteomes" id="UP001310890">
    <property type="component" value="Unassembled WGS sequence"/>
</dbReference>
<dbReference type="AlphaFoldDB" id="A0AAN7TI31"/>
<evidence type="ECO:0000259" key="3">
    <source>
        <dbReference type="Pfam" id="PF20237"/>
    </source>
</evidence>
<sequence length="339" mass="38749">MAGGLTQTHGVNSRPPLDPLATQAFAAVSPPGQPPTPEPLRPHSVTRLLNYQSPTLDRSALERYDRLSPDEKQEVPWQYFSYPSYARHLASHHDFFLLRRFAPTQVRCLLYLQACIGRMESQLKDWDEFAEKQPKSYGNSGSILDDDFPERTKIIEQLVPLVQKYDDLIISFAQIRARPTAQKHHFDNIDNWFETYPESISNKERFDEGHHGDLFPVVPIPKPPVSRLLERIGALKWLSTTSPRSDHDQEGLAHYWSDTAIATMSTFIVIFFGLGLLFGPIWWLNYVDHHWKQLLIVTGFSTLFTICLWASTGNRPFDILAAVAAYTAVLMIYRQLNGP</sequence>
<name>A0AAN7TI31_9PEZI</name>
<feature type="transmembrane region" description="Helical" evidence="2">
    <location>
        <begin position="317"/>
        <end position="333"/>
    </location>
</feature>
<feature type="compositionally biased region" description="Polar residues" evidence="1">
    <location>
        <begin position="1"/>
        <end position="11"/>
    </location>
</feature>
<dbReference type="PANTHER" id="PTHR34502">
    <property type="entry name" value="DUF6594 DOMAIN-CONTAINING PROTEIN-RELATED"/>
    <property type="match status" value="1"/>
</dbReference>
<dbReference type="PANTHER" id="PTHR34502:SF4">
    <property type="entry name" value="DUF6594 DOMAIN-CONTAINING PROTEIN"/>
    <property type="match status" value="1"/>
</dbReference>
<feature type="region of interest" description="Disordered" evidence="1">
    <location>
        <begin position="1"/>
        <end position="21"/>
    </location>
</feature>